<name>A0AAV6UDN5_9ARAC</name>
<evidence type="ECO:0000313" key="2">
    <source>
        <dbReference type="Proteomes" id="UP000827092"/>
    </source>
</evidence>
<dbReference type="EMBL" id="JAFNEN010000493">
    <property type="protein sequence ID" value="KAG8181854.1"/>
    <property type="molecule type" value="Genomic_DNA"/>
</dbReference>
<evidence type="ECO:0000313" key="1">
    <source>
        <dbReference type="EMBL" id="KAG8181854.1"/>
    </source>
</evidence>
<accession>A0AAV6UDN5</accession>
<gene>
    <name evidence="1" type="ORF">JTE90_004001</name>
</gene>
<reference evidence="1 2" key="1">
    <citation type="journal article" date="2022" name="Nat. Ecol. Evol.">
        <title>A masculinizing supergene underlies an exaggerated male reproductive morph in a spider.</title>
        <authorList>
            <person name="Hendrickx F."/>
            <person name="De Corte Z."/>
            <person name="Sonet G."/>
            <person name="Van Belleghem S.M."/>
            <person name="Kostlbacher S."/>
            <person name="Vangestel C."/>
        </authorList>
    </citation>
    <scope>NUCLEOTIDE SEQUENCE [LARGE SCALE GENOMIC DNA]</scope>
    <source>
        <strain evidence="1">W744_W776</strain>
    </source>
</reference>
<protein>
    <submittedName>
        <fullName evidence="1">Uncharacterized protein</fullName>
    </submittedName>
</protein>
<sequence length="103" mass="11967">MISEQAPAPKNNEARIHQEIITLASLAQRCHARDDTFLCHQRTVPRWVAKGVKGEGKRVLSIAILCFKCLLFEEKRRQVEKFKESVKLERTRRVKRNTCPNIP</sequence>
<dbReference type="AlphaFoldDB" id="A0AAV6UDN5"/>
<organism evidence="1 2">
    <name type="scientific">Oedothorax gibbosus</name>
    <dbReference type="NCBI Taxonomy" id="931172"/>
    <lineage>
        <taxon>Eukaryota</taxon>
        <taxon>Metazoa</taxon>
        <taxon>Ecdysozoa</taxon>
        <taxon>Arthropoda</taxon>
        <taxon>Chelicerata</taxon>
        <taxon>Arachnida</taxon>
        <taxon>Araneae</taxon>
        <taxon>Araneomorphae</taxon>
        <taxon>Entelegynae</taxon>
        <taxon>Araneoidea</taxon>
        <taxon>Linyphiidae</taxon>
        <taxon>Erigoninae</taxon>
        <taxon>Oedothorax</taxon>
    </lineage>
</organism>
<keyword evidence="2" id="KW-1185">Reference proteome</keyword>
<comment type="caution">
    <text evidence="1">The sequence shown here is derived from an EMBL/GenBank/DDBJ whole genome shotgun (WGS) entry which is preliminary data.</text>
</comment>
<dbReference type="Proteomes" id="UP000827092">
    <property type="component" value="Unassembled WGS sequence"/>
</dbReference>
<proteinExistence type="predicted"/>